<dbReference type="SUPFAM" id="SSF52172">
    <property type="entry name" value="CheY-like"/>
    <property type="match status" value="1"/>
</dbReference>
<dbReference type="SMART" id="SM00448">
    <property type="entry name" value="REC"/>
    <property type="match status" value="1"/>
</dbReference>
<evidence type="ECO:0000259" key="3">
    <source>
        <dbReference type="PROSITE" id="PS50110"/>
    </source>
</evidence>
<dbReference type="Proteomes" id="UP000321567">
    <property type="component" value="Unassembled WGS sequence"/>
</dbReference>
<feature type="modified residue" description="4-aspartylphosphate" evidence="2">
    <location>
        <position position="55"/>
    </location>
</feature>
<dbReference type="InterPro" id="IPR011006">
    <property type="entry name" value="CheY-like_superfamily"/>
</dbReference>
<gene>
    <name evidence="4" type="ORF">ROR02_12150</name>
</gene>
<sequence>MPESLSVLVVDDDPESRKAIRLGVEDMGWAAIEARDGEEAMRVLREHSLGLVVCDVWMPKVDGISFIKSALEARPDLRVLAVSGGGSAPAALSLKMTEMYGAFDILYKPFTQPELIEKLRILAVGAS</sequence>
<proteinExistence type="predicted"/>
<dbReference type="InterPro" id="IPR050595">
    <property type="entry name" value="Bact_response_regulator"/>
</dbReference>
<dbReference type="RefSeq" id="WP_147163125.1">
    <property type="nucleotide sequence ID" value="NZ_BJZO01000026.1"/>
</dbReference>
<reference evidence="4 5" key="1">
    <citation type="submission" date="2019-07" db="EMBL/GenBank/DDBJ databases">
        <title>Whole genome shotgun sequence of Rhodospirillum oryzae NBRC 107573.</title>
        <authorList>
            <person name="Hosoyama A."/>
            <person name="Uohara A."/>
            <person name="Ohji S."/>
            <person name="Ichikawa N."/>
        </authorList>
    </citation>
    <scope>NUCLEOTIDE SEQUENCE [LARGE SCALE GENOMIC DNA]</scope>
    <source>
        <strain evidence="4 5">NBRC 107573</strain>
    </source>
</reference>
<keyword evidence="1 2" id="KW-0597">Phosphoprotein</keyword>
<dbReference type="OrthoDB" id="5456285at2"/>
<dbReference type="EMBL" id="BJZO01000026">
    <property type="protein sequence ID" value="GEO81084.1"/>
    <property type="molecule type" value="Genomic_DNA"/>
</dbReference>
<dbReference type="AlphaFoldDB" id="A0A512H6L2"/>
<dbReference type="Gene3D" id="3.40.50.2300">
    <property type="match status" value="1"/>
</dbReference>
<feature type="domain" description="Response regulatory" evidence="3">
    <location>
        <begin position="6"/>
        <end position="123"/>
    </location>
</feature>
<evidence type="ECO:0000256" key="2">
    <source>
        <dbReference type="PROSITE-ProRule" id="PRU00169"/>
    </source>
</evidence>
<dbReference type="PROSITE" id="PS50110">
    <property type="entry name" value="RESPONSE_REGULATORY"/>
    <property type="match status" value="1"/>
</dbReference>
<accession>A0A512H6L2</accession>
<evidence type="ECO:0000313" key="4">
    <source>
        <dbReference type="EMBL" id="GEO81084.1"/>
    </source>
</evidence>
<protein>
    <submittedName>
        <fullName evidence="4">Response regulator</fullName>
    </submittedName>
</protein>
<comment type="caution">
    <text evidence="4">The sequence shown here is derived from an EMBL/GenBank/DDBJ whole genome shotgun (WGS) entry which is preliminary data.</text>
</comment>
<organism evidence="4 5">
    <name type="scientific">Pararhodospirillum oryzae</name>
    <dbReference type="NCBI Taxonomy" id="478448"/>
    <lineage>
        <taxon>Bacteria</taxon>
        <taxon>Pseudomonadati</taxon>
        <taxon>Pseudomonadota</taxon>
        <taxon>Alphaproteobacteria</taxon>
        <taxon>Rhodospirillales</taxon>
        <taxon>Rhodospirillaceae</taxon>
        <taxon>Pararhodospirillum</taxon>
    </lineage>
</organism>
<keyword evidence="5" id="KW-1185">Reference proteome</keyword>
<evidence type="ECO:0000256" key="1">
    <source>
        <dbReference type="ARBA" id="ARBA00022553"/>
    </source>
</evidence>
<dbReference type="GO" id="GO:0000160">
    <property type="term" value="P:phosphorelay signal transduction system"/>
    <property type="evidence" value="ECO:0007669"/>
    <property type="project" value="InterPro"/>
</dbReference>
<dbReference type="InterPro" id="IPR001789">
    <property type="entry name" value="Sig_transdc_resp-reg_receiver"/>
</dbReference>
<name>A0A512H6L2_9PROT</name>
<evidence type="ECO:0000313" key="5">
    <source>
        <dbReference type="Proteomes" id="UP000321567"/>
    </source>
</evidence>
<dbReference type="PANTHER" id="PTHR44591:SF3">
    <property type="entry name" value="RESPONSE REGULATORY DOMAIN-CONTAINING PROTEIN"/>
    <property type="match status" value="1"/>
</dbReference>
<dbReference type="Pfam" id="PF00072">
    <property type="entry name" value="Response_reg"/>
    <property type="match status" value="1"/>
</dbReference>
<dbReference type="PANTHER" id="PTHR44591">
    <property type="entry name" value="STRESS RESPONSE REGULATOR PROTEIN 1"/>
    <property type="match status" value="1"/>
</dbReference>